<protein>
    <submittedName>
        <fullName evidence="2">Uncharacterized protein</fullName>
    </submittedName>
</protein>
<keyword evidence="1" id="KW-0812">Transmembrane</keyword>
<gene>
    <name evidence="2" type="ORF">T4E_8473</name>
</gene>
<dbReference type="Proteomes" id="UP000054815">
    <property type="component" value="Unassembled WGS sequence"/>
</dbReference>
<accession>A0A0V0YPG6</accession>
<keyword evidence="1" id="KW-0472">Membrane</keyword>
<organism evidence="2 3">
    <name type="scientific">Trichinella pseudospiralis</name>
    <name type="common">Parasitic roundworm</name>
    <dbReference type="NCBI Taxonomy" id="6337"/>
    <lineage>
        <taxon>Eukaryota</taxon>
        <taxon>Metazoa</taxon>
        <taxon>Ecdysozoa</taxon>
        <taxon>Nematoda</taxon>
        <taxon>Enoplea</taxon>
        <taxon>Dorylaimia</taxon>
        <taxon>Trichinellida</taxon>
        <taxon>Trichinellidae</taxon>
        <taxon>Trichinella</taxon>
    </lineage>
</organism>
<feature type="transmembrane region" description="Helical" evidence="1">
    <location>
        <begin position="33"/>
        <end position="49"/>
    </location>
</feature>
<keyword evidence="1" id="KW-1133">Transmembrane helix</keyword>
<comment type="caution">
    <text evidence="2">The sequence shown here is derived from an EMBL/GenBank/DDBJ whole genome shotgun (WGS) entry which is preliminary data.</text>
</comment>
<sequence>MRKASRNQQHTFGHLNKASPNTKMIRSMIEPSLWLFVAFTKALIIFRFLRCAPSSKVFCLLHAERLLSGLSFRASPFTDSTSQLFLNRFPSSGHEVMLLHGRCILLQVLSTPTLSPAHFQG</sequence>
<evidence type="ECO:0000256" key="1">
    <source>
        <dbReference type="SAM" id="Phobius"/>
    </source>
</evidence>
<reference evidence="2 3" key="1">
    <citation type="submission" date="2015-01" db="EMBL/GenBank/DDBJ databases">
        <title>Evolution of Trichinella species and genotypes.</title>
        <authorList>
            <person name="Korhonen P.K."/>
            <person name="Edoardo P."/>
            <person name="Giuseppe L.R."/>
            <person name="Gasser R.B."/>
        </authorList>
    </citation>
    <scope>NUCLEOTIDE SEQUENCE [LARGE SCALE GENOMIC DNA]</scope>
    <source>
        <strain evidence="2">ISS141</strain>
    </source>
</reference>
<evidence type="ECO:0000313" key="2">
    <source>
        <dbReference type="EMBL" id="KRY02032.1"/>
    </source>
</evidence>
<proteinExistence type="predicted"/>
<evidence type="ECO:0000313" key="3">
    <source>
        <dbReference type="Proteomes" id="UP000054815"/>
    </source>
</evidence>
<dbReference type="AlphaFoldDB" id="A0A0V0YPG6"/>
<dbReference type="EMBL" id="JYDU01000001">
    <property type="protein sequence ID" value="KRY02032.1"/>
    <property type="molecule type" value="Genomic_DNA"/>
</dbReference>
<name>A0A0V0YPG6_TRIPS</name>